<reference evidence="2" key="1">
    <citation type="journal article" date="2019" name="Sci. Rep.">
        <title>Draft genome of Tanacetum cinerariifolium, the natural source of mosquito coil.</title>
        <authorList>
            <person name="Yamashiro T."/>
            <person name="Shiraishi A."/>
            <person name="Satake H."/>
            <person name="Nakayama K."/>
        </authorList>
    </citation>
    <scope>NUCLEOTIDE SEQUENCE</scope>
</reference>
<gene>
    <name evidence="2" type="ORF">Tci_670620</name>
</gene>
<organism evidence="2">
    <name type="scientific">Tanacetum cinerariifolium</name>
    <name type="common">Dalmatian daisy</name>
    <name type="synonym">Chrysanthemum cinerariifolium</name>
    <dbReference type="NCBI Taxonomy" id="118510"/>
    <lineage>
        <taxon>Eukaryota</taxon>
        <taxon>Viridiplantae</taxon>
        <taxon>Streptophyta</taxon>
        <taxon>Embryophyta</taxon>
        <taxon>Tracheophyta</taxon>
        <taxon>Spermatophyta</taxon>
        <taxon>Magnoliopsida</taxon>
        <taxon>eudicotyledons</taxon>
        <taxon>Gunneridae</taxon>
        <taxon>Pentapetalae</taxon>
        <taxon>asterids</taxon>
        <taxon>campanulids</taxon>
        <taxon>Asterales</taxon>
        <taxon>Asteraceae</taxon>
        <taxon>Asteroideae</taxon>
        <taxon>Anthemideae</taxon>
        <taxon>Anthemidinae</taxon>
        <taxon>Tanacetum</taxon>
    </lineage>
</organism>
<protein>
    <recommendedName>
        <fullName evidence="3">Pyruvate, phosphate dikinase regulatory protein, chloroplastic</fullName>
    </recommendedName>
</protein>
<accession>A0A699KK44</accession>
<name>A0A699KK44_TANCI</name>
<dbReference type="EMBL" id="BKCJ010527882">
    <property type="protein sequence ID" value="GFA98648.1"/>
    <property type="molecule type" value="Genomic_DNA"/>
</dbReference>
<feature type="coiled-coil region" evidence="1">
    <location>
        <begin position="133"/>
        <end position="160"/>
    </location>
</feature>
<sequence length="240" mass="28052">MEAEVDQHAVDKKCDEIKRKNLLFENENLIAECLSKDIFYTTTNSLLVVPRFFDMHDAYTTAQKHIAKLEAENSSMKNKIQNDDHNEMIKHFSKHEVEHLNLKLKYQHLKECFGNKKSATASNAPAFDSVFIIRQLEERLQGRANTIRKLKEKISRLTKKINKAHPILDFKALESQNKDITVKVNAFQDLNEHFRTENEKVKQHYKELYDSIKLTRAKTIEKTASLLDEIKNLRPSLRTT</sequence>
<dbReference type="AlphaFoldDB" id="A0A699KK44"/>
<evidence type="ECO:0000313" key="2">
    <source>
        <dbReference type="EMBL" id="GFA98648.1"/>
    </source>
</evidence>
<evidence type="ECO:0008006" key="3">
    <source>
        <dbReference type="Google" id="ProtNLM"/>
    </source>
</evidence>
<comment type="caution">
    <text evidence="2">The sequence shown here is derived from an EMBL/GenBank/DDBJ whole genome shotgun (WGS) entry which is preliminary data.</text>
</comment>
<keyword evidence="1" id="KW-0175">Coiled coil</keyword>
<evidence type="ECO:0000256" key="1">
    <source>
        <dbReference type="SAM" id="Coils"/>
    </source>
</evidence>
<feature type="coiled-coil region" evidence="1">
    <location>
        <begin position="59"/>
        <end position="86"/>
    </location>
</feature>
<proteinExistence type="predicted"/>